<organism evidence="2 3">
    <name type="scientific">Amylocarpus encephaloides</name>
    <dbReference type="NCBI Taxonomy" id="45428"/>
    <lineage>
        <taxon>Eukaryota</taxon>
        <taxon>Fungi</taxon>
        <taxon>Dikarya</taxon>
        <taxon>Ascomycota</taxon>
        <taxon>Pezizomycotina</taxon>
        <taxon>Leotiomycetes</taxon>
        <taxon>Helotiales</taxon>
        <taxon>Helotiales incertae sedis</taxon>
        <taxon>Amylocarpus</taxon>
    </lineage>
</organism>
<dbReference type="AlphaFoldDB" id="A0A9P7YLH0"/>
<gene>
    <name evidence="2" type="ORF">BJ875DRAFT_398443</name>
</gene>
<evidence type="ECO:0000313" key="2">
    <source>
        <dbReference type="EMBL" id="KAG9235776.1"/>
    </source>
</evidence>
<dbReference type="EMBL" id="MU251422">
    <property type="protein sequence ID" value="KAG9235776.1"/>
    <property type="molecule type" value="Genomic_DNA"/>
</dbReference>
<evidence type="ECO:0000313" key="3">
    <source>
        <dbReference type="Proteomes" id="UP000824998"/>
    </source>
</evidence>
<keyword evidence="1" id="KW-0732">Signal</keyword>
<evidence type="ECO:0000256" key="1">
    <source>
        <dbReference type="SAM" id="SignalP"/>
    </source>
</evidence>
<dbReference type="Proteomes" id="UP000824998">
    <property type="component" value="Unassembled WGS sequence"/>
</dbReference>
<comment type="caution">
    <text evidence="2">The sequence shown here is derived from an EMBL/GenBank/DDBJ whole genome shotgun (WGS) entry which is preliminary data.</text>
</comment>
<keyword evidence="3" id="KW-1185">Reference proteome</keyword>
<accession>A0A9P7YLH0</accession>
<protein>
    <submittedName>
        <fullName evidence="2">Uncharacterized protein</fullName>
    </submittedName>
</protein>
<reference evidence="2" key="1">
    <citation type="journal article" date="2021" name="IMA Fungus">
        <title>Genomic characterization of three marine fungi, including Emericellopsis atlantica sp. nov. with signatures of a generalist lifestyle and marine biomass degradation.</title>
        <authorList>
            <person name="Hagestad O.C."/>
            <person name="Hou L."/>
            <person name="Andersen J.H."/>
            <person name="Hansen E.H."/>
            <person name="Altermark B."/>
            <person name="Li C."/>
            <person name="Kuhnert E."/>
            <person name="Cox R.J."/>
            <person name="Crous P.W."/>
            <person name="Spatafora J.W."/>
            <person name="Lail K."/>
            <person name="Amirebrahimi M."/>
            <person name="Lipzen A."/>
            <person name="Pangilinan J."/>
            <person name="Andreopoulos W."/>
            <person name="Hayes R.D."/>
            <person name="Ng V."/>
            <person name="Grigoriev I.V."/>
            <person name="Jackson S.A."/>
            <person name="Sutton T.D.S."/>
            <person name="Dobson A.D.W."/>
            <person name="Rama T."/>
        </authorList>
    </citation>
    <scope>NUCLEOTIDE SEQUENCE</scope>
    <source>
        <strain evidence="2">TRa018bII</strain>
    </source>
</reference>
<sequence>MHSFHLLTLLTFAVSQAASYKLSFYRGEGCRGEMLGEIVAGPGVGCRKDNAGFAQSVIIESTGEVDDNFMFNFMTGADCNPDTAYAKSDGTIGKCLTATVDDKNFAAWQIWNVYE</sequence>
<dbReference type="OrthoDB" id="2129288at2759"/>
<feature type="chain" id="PRO_5040497868" evidence="1">
    <location>
        <begin position="20"/>
        <end position="115"/>
    </location>
</feature>
<feature type="signal peptide" evidence="1">
    <location>
        <begin position="1"/>
        <end position="19"/>
    </location>
</feature>
<proteinExistence type="predicted"/>
<name>A0A9P7YLH0_9HELO</name>